<keyword evidence="2" id="KW-1185">Reference proteome</keyword>
<evidence type="ECO:0000313" key="2">
    <source>
        <dbReference type="Proteomes" id="UP000683493"/>
    </source>
</evidence>
<dbReference type="Proteomes" id="UP000683493">
    <property type="component" value="Chromosome"/>
</dbReference>
<protein>
    <submittedName>
        <fullName evidence="1">Nucleoside 2-deoxyribosyltransferase</fullName>
    </submittedName>
</protein>
<organism evidence="1 2">
    <name type="scientific">Geomonas diazotrophica</name>
    <dbReference type="NCBI Taxonomy" id="2843197"/>
    <lineage>
        <taxon>Bacteria</taxon>
        <taxon>Pseudomonadati</taxon>
        <taxon>Thermodesulfobacteriota</taxon>
        <taxon>Desulfuromonadia</taxon>
        <taxon>Geobacterales</taxon>
        <taxon>Geobacteraceae</taxon>
        <taxon>Geomonas</taxon>
    </lineage>
</organism>
<evidence type="ECO:0000313" key="1">
    <source>
        <dbReference type="EMBL" id="QWV97761.1"/>
    </source>
</evidence>
<name>A0ABX8JIF2_9BACT</name>
<accession>A0ABX8JIF2</accession>
<dbReference type="EMBL" id="CP076724">
    <property type="protein sequence ID" value="QWV97761.1"/>
    <property type="molecule type" value="Genomic_DNA"/>
</dbReference>
<dbReference type="Pfam" id="PF05014">
    <property type="entry name" value="Nuc_deoxyrib_tr"/>
    <property type="match status" value="1"/>
</dbReference>
<proteinExistence type="predicted"/>
<sequence length="224" mass="25028">MSYTIYFAGGLFNHKDLIGNLLVGEKISAVSNGKYICNLPQNIEVSAERAEQIRNNDIKSLLCSDLGIFNFDGTELDSGTVVEYMIAKMIDMPCVLLRTDFRSGGDQGHSKDQWNLMCSFYPRSKTVNINSMAWYQEYFSPSSYSSLNIDQAYSEIATQIITALDEVRSMPSLLENYSPSLMEIYKWAITFPGSGFDTLFSDEELRDLVTAKSAKGIYTAVEAG</sequence>
<gene>
    <name evidence="1" type="ORF">KP005_00240</name>
</gene>
<reference evidence="1 2" key="1">
    <citation type="submission" date="2021-06" db="EMBL/GenBank/DDBJ databases">
        <title>Gemonas diversity in paddy soil.</title>
        <authorList>
            <person name="Liu G."/>
        </authorList>
    </citation>
    <scope>NUCLEOTIDE SEQUENCE [LARGE SCALE GENOMIC DNA]</scope>
    <source>
        <strain evidence="1 2">RG29</strain>
    </source>
</reference>
<dbReference type="InterPro" id="IPR007710">
    <property type="entry name" value="Nucleoside_deoxyribTrfase"/>
</dbReference>